<keyword evidence="2" id="KW-1185">Reference proteome</keyword>
<accession>A0A2R6NJT8</accession>
<dbReference type="Proteomes" id="UP000186601">
    <property type="component" value="Unassembled WGS sequence"/>
</dbReference>
<dbReference type="AlphaFoldDB" id="A0A2R6NJT8"/>
<dbReference type="EMBL" id="MLYV02001151">
    <property type="protein sequence ID" value="PSR72623.1"/>
    <property type="molecule type" value="Genomic_DNA"/>
</dbReference>
<reference evidence="1 2" key="1">
    <citation type="submission" date="2018-02" db="EMBL/GenBank/DDBJ databases">
        <title>Genome sequence of the basidiomycete white-rot fungus Phlebia centrifuga.</title>
        <authorList>
            <person name="Granchi Z."/>
            <person name="Peng M."/>
            <person name="de Vries R.P."/>
            <person name="Hilden K."/>
            <person name="Makela M.R."/>
            <person name="Grigoriev I."/>
            <person name="Riley R."/>
        </authorList>
    </citation>
    <scope>NUCLEOTIDE SEQUENCE [LARGE SCALE GENOMIC DNA]</scope>
    <source>
        <strain evidence="1 2">FBCC195</strain>
    </source>
</reference>
<organism evidence="1 2">
    <name type="scientific">Hermanssonia centrifuga</name>
    <dbReference type="NCBI Taxonomy" id="98765"/>
    <lineage>
        <taxon>Eukaryota</taxon>
        <taxon>Fungi</taxon>
        <taxon>Dikarya</taxon>
        <taxon>Basidiomycota</taxon>
        <taxon>Agaricomycotina</taxon>
        <taxon>Agaricomycetes</taxon>
        <taxon>Polyporales</taxon>
        <taxon>Meruliaceae</taxon>
        <taxon>Hermanssonia</taxon>
    </lineage>
</organism>
<comment type="caution">
    <text evidence="1">The sequence shown here is derived from an EMBL/GenBank/DDBJ whole genome shotgun (WGS) entry which is preliminary data.</text>
</comment>
<name>A0A2R6NJT8_9APHY</name>
<proteinExistence type="predicted"/>
<sequence length="223" mass="25169">MSEDLVACTRGDRYGLNKASSISWAHDGEGYFVKFRERGSWRLHVPECYPSQVHTFRNQIQNFDLGLKAVLFGYGGTHIYIFERGFAYNLEGAAESEDHPLHKVLKEFEEPGWQILEGSSLSVHNDEHFALKFTREGSSDIQMRWCLSDEASAALDELMAIANDPQEQAGDPSIPVFELCPNKLISVCTALQQYEQTTQRSELFNANLRFSIAQQTSAALFGH</sequence>
<evidence type="ECO:0000313" key="2">
    <source>
        <dbReference type="Proteomes" id="UP000186601"/>
    </source>
</evidence>
<evidence type="ECO:0000313" key="1">
    <source>
        <dbReference type="EMBL" id="PSR72623.1"/>
    </source>
</evidence>
<protein>
    <submittedName>
        <fullName evidence="1">Uncharacterized protein</fullName>
    </submittedName>
</protein>
<gene>
    <name evidence="1" type="ORF">PHLCEN_2v11507</name>
</gene>
<dbReference type="OrthoDB" id="2791294at2759"/>